<dbReference type="AlphaFoldDB" id="A0A497ETF1"/>
<dbReference type="Pfam" id="PF01676">
    <property type="entry name" value="Metalloenzyme"/>
    <property type="match status" value="1"/>
</dbReference>
<feature type="domain" description="Metalloenzyme" evidence="8">
    <location>
        <begin position="1"/>
        <end position="393"/>
    </location>
</feature>
<organism evidence="9 10">
    <name type="scientific">Thermoproteota archaeon</name>
    <dbReference type="NCBI Taxonomy" id="2056631"/>
    <lineage>
        <taxon>Archaea</taxon>
        <taxon>Thermoproteota</taxon>
    </lineage>
</organism>
<dbReference type="Proteomes" id="UP000278475">
    <property type="component" value="Unassembled WGS sequence"/>
</dbReference>
<dbReference type="InterPro" id="IPR004456">
    <property type="entry name" value="Pglycerate_mutase_ApgM"/>
</dbReference>
<evidence type="ECO:0000313" key="10">
    <source>
        <dbReference type="Proteomes" id="UP000278475"/>
    </source>
</evidence>
<evidence type="ECO:0000256" key="2">
    <source>
        <dbReference type="ARBA" id="ARBA00002315"/>
    </source>
</evidence>
<evidence type="ECO:0000256" key="4">
    <source>
        <dbReference type="ARBA" id="ARBA00005524"/>
    </source>
</evidence>
<keyword evidence="6 7" id="KW-0413">Isomerase</keyword>
<protein>
    <recommendedName>
        <fullName evidence="7">2,3-bisphosphoglycerate-independent phosphoglycerate mutase</fullName>
        <shortName evidence="7">BPG-independent PGAM</shortName>
        <shortName evidence="7">Phosphoglyceromutase</shortName>
        <shortName evidence="7">aPGAM</shortName>
        <ecNumber evidence="7">5.4.2.12</ecNumber>
    </recommendedName>
</protein>
<comment type="function">
    <text evidence="2 7">Catalyzes the interconversion of 2-phosphoglycerate and 3-phosphoglycerate.</text>
</comment>
<comment type="caution">
    <text evidence="9">The sequence shown here is derived from an EMBL/GenBank/DDBJ whole genome shotgun (WGS) entry which is preliminary data.</text>
</comment>
<dbReference type="Gene3D" id="3.40.720.10">
    <property type="entry name" value="Alkaline Phosphatase, subunit A"/>
    <property type="match status" value="1"/>
</dbReference>
<name>A0A497ETF1_9CREN</name>
<dbReference type="PANTHER" id="PTHR31209:SF0">
    <property type="entry name" value="METALLOENZYME DOMAIN-CONTAINING PROTEIN"/>
    <property type="match status" value="1"/>
</dbReference>
<evidence type="ECO:0000256" key="3">
    <source>
        <dbReference type="ARBA" id="ARBA00004798"/>
    </source>
</evidence>
<proteinExistence type="inferred from homology"/>
<evidence type="ECO:0000256" key="5">
    <source>
        <dbReference type="ARBA" id="ARBA00023152"/>
    </source>
</evidence>
<evidence type="ECO:0000256" key="1">
    <source>
        <dbReference type="ARBA" id="ARBA00000370"/>
    </source>
</evidence>
<dbReference type="InterPro" id="IPR023665">
    <property type="entry name" value="ApgAM_prokaryotes"/>
</dbReference>
<dbReference type="NCBIfam" id="NF003104">
    <property type="entry name" value="PRK04024.1"/>
    <property type="match status" value="1"/>
</dbReference>
<dbReference type="PANTHER" id="PTHR31209">
    <property type="entry name" value="COFACTOR-INDEPENDENT PHOSPHOGLYCERATE MUTASE"/>
    <property type="match status" value="1"/>
</dbReference>
<dbReference type="UniPathway" id="UPA00109">
    <property type="reaction ID" value="UER00186"/>
</dbReference>
<dbReference type="Gene3D" id="3.30.70.2130">
    <property type="entry name" value="Metalloenzyme domain"/>
    <property type="match status" value="1"/>
</dbReference>
<dbReference type="EMBL" id="QMQV01000005">
    <property type="protein sequence ID" value="RLE50459.1"/>
    <property type="molecule type" value="Genomic_DNA"/>
</dbReference>
<evidence type="ECO:0000313" key="9">
    <source>
        <dbReference type="EMBL" id="RLE50459.1"/>
    </source>
</evidence>
<evidence type="ECO:0000259" key="8">
    <source>
        <dbReference type="Pfam" id="PF01676"/>
    </source>
</evidence>
<dbReference type="PIRSF" id="PIRSF006392">
    <property type="entry name" value="IPGAM_arch"/>
    <property type="match status" value="1"/>
</dbReference>
<gene>
    <name evidence="7" type="primary">apgM</name>
    <name evidence="9" type="ORF">DRJ31_01185</name>
</gene>
<accession>A0A497ETF1</accession>
<dbReference type="InterPro" id="IPR042253">
    <property type="entry name" value="Pglycerate_mutase_ApgM_sf"/>
</dbReference>
<comment type="similarity">
    <text evidence="4 7">Belongs to the BPG-independent phosphoglycerate mutase family. A-PGAM subfamily.</text>
</comment>
<comment type="pathway">
    <text evidence="3 7">Carbohydrate degradation; glycolysis; pyruvate from D-glyceraldehyde 3-phosphate: step 3/5.</text>
</comment>
<dbReference type="EC" id="5.4.2.12" evidence="7"/>
<dbReference type="HAMAP" id="MF_01402_A">
    <property type="entry name" value="ApgM_A"/>
    <property type="match status" value="1"/>
</dbReference>
<dbReference type="SUPFAM" id="SSF53649">
    <property type="entry name" value="Alkaline phosphatase-like"/>
    <property type="match status" value="1"/>
</dbReference>
<reference evidence="9 10" key="1">
    <citation type="submission" date="2018-06" db="EMBL/GenBank/DDBJ databases">
        <title>Extensive metabolic versatility and redundancy in microbially diverse, dynamic hydrothermal sediments.</title>
        <authorList>
            <person name="Dombrowski N."/>
            <person name="Teske A."/>
            <person name="Baker B.J."/>
        </authorList>
    </citation>
    <scope>NUCLEOTIDE SEQUENCE [LARGE SCALE GENOMIC DNA]</scope>
    <source>
        <strain evidence="9">B66_G16</strain>
    </source>
</reference>
<dbReference type="InterPro" id="IPR017850">
    <property type="entry name" value="Alkaline_phosphatase_core_sf"/>
</dbReference>
<dbReference type="GO" id="GO:0004619">
    <property type="term" value="F:phosphoglycerate mutase activity"/>
    <property type="evidence" value="ECO:0007669"/>
    <property type="project" value="UniProtKB-UniRule"/>
</dbReference>
<dbReference type="Pfam" id="PF10143">
    <property type="entry name" value="PhosphMutase"/>
    <property type="match status" value="1"/>
</dbReference>
<evidence type="ECO:0000256" key="6">
    <source>
        <dbReference type="ARBA" id="ARBA00023235"/>
    </source>
</evidence>
<sequence>MADRPIKQLGFRTPLEVASIPNITDLARKGALGLLDVIAPGHPPGSDTAHLALLGYDPFKTYPGRGVFEAAGVGINLVEGDVAFRGNLATISEDQVIVDRRAGRITEGADALVNALKDIKIESVEGVKLLIEHATEHRFAVVFRGLNLSPSVTDTDPHEVGVKLPKCQPTEHSLAAERTAKAVNEFTEKALQILREHPINLERKSRGLMPANAVLLRGPAMMSKIPTLEERFNIKSACVAAVALVKGVCKIVGMEVINVPGTTGAVDSKLENKADAAVQLLRDHDLVFINVKGADEASHDADIEGKIRVIEKLDSMVGRILNNVEDLDKLYIVITADHATPISVRNHTGDPTPLLICGPEVLPDGSREFSEKAAMHGGLGRLRGMDVMPILMNYLGKMKKVGA</sequence>
<dbReference type="GO" id="GO:0046872">
    <property type="term" value="F:metal ion binding"/>
    <property type="evidence" value="ECO:0007669"/>
    <property type="project" value="InterPro"/>
</dbReference>
<dbReference type="CDD" id="cd16011">
    <property type="entry name" value="iPGM_like"/>
    <property type="match status" value="1"/>
</dbReference>
<dbReference type="GO" id="GO:0006096">
    <property type="term" value="P:glycolytic process"/>
    <property type="evidence" value="ECO:0007669"/>
    <property type="project" value="UniProtKB-UniRule"/>
</dbReference>
<dbReference type="InterPro" id="IPR006124">
    <property type="entry name" value="Metalloenzyme"/>
</dbReference>
<dbReference type="NCBIfam" id="TIGR00306">
    <property type="entry name" value="apgM"/>
    <property type="match status" value="1"/>
</dbReference>
<evidence type="ECO:0000256" key="7">
    <source>
        <dbReference type="HAMAP-Rule" id="MF_01402"/>
    </source>
</evidence>
<comment type="catalytic activity">
    <reaction evidence="1 7">
        <text>(2R)-2-phosphoglycerate = (2R)-3-phosphoglycerate</text>
        <dbReference type="Rhea" id="RHEA:15901"/>
        <dbReference type="ChEBI" id="CHEBI:58272"/>
        <dbReference type="ChEBI" id="CHEBI:58289"/>
        <dbReference type="EC" id="5.4.2.12"/>
    </reaction>
</comment>
<keyword evidence="5 7" id="KW-0324">Glycolysis</keyword>